<dbReference type="RefSeq" id="XP_012204187.1">
    <property type="nucleotide sequence ID" value="XM_012348797.1"/>
</dbReference>
<dbReference type="PANTHER" id="PTHR44858:SF1">
    <property type="entry name" value="UDP-N-ACETYLGLUCOSAMINE--PEPTIDE N-ACETYLGLUCOSAMINYLTRANSFERASE SPINDLY-RELATED"/>
    <property type="match status" value="1"/>
</dbReference>
<feature type="repeat" description="TPR" evidence="3">
    <location>
        <begin position="26"/>
        <end position="59"/>
    </location>
</feature>
<dbReference type="PANTHER" id="PTHR44858">
    <property type="entry name" value="TETRATRICOPEPTIDE REPEAT PROTEIN 6"/>
    <property type="match status" value="1"/>
</dbReference>
<keyword evidence="2 3" id="KW-0802">TPR repeat</keyword>
<dbReference type="STRING" id="695850.A0A067CE86"/>
<proteinExistence type="predicted"/>
<dbReference type="Proteomes" id="UP000030745">
    <property type="component" value="Unassembled WGS sequence"/>
</dbReference>
<dbReference type="AlphaFoldDB" id="A0A067CE86"/>
<evidence type="ECO:0000256" key="3">
    <source>
        <dbReference type="PROSITE-ProRule" id="PRU00339"/>
    </source>
</evidence>
<dbReference type="KEGG" id="spar:SPRG_09264"/>
<dbReference type="InterPro" id="IPR011990">
    <property type="entry name" value="TPR-like_helical_dom_sf"/>
</dbReference>
<dbReference type="OrthoDB" id="160195at2759"/>
<keyword evidence="6" id="KW-1185">Reference proteome</keyword>
<reference evidence="5 6" key="1">
    <citation type="journal article" date="2013" name="PLoS Genet.">
        <title>Distinctive expansion of potential virulence genes in the genome of the oomycete fish pathogen Saprolegnia parasitica.</title>
        <authorList>
            <person name="Jiang R.H."/>
            <person name="de Bruijn I."/>
            <person name="Haas B.J."/>
            <person name="Belmonte R."/>
            <person name="Lobach L."/>
            <person name="Christie J."/>
            <person name="van den Ackerveken G."/>
            <person name="Bottin A."/>
            <person name="Bulone V."/>
            <person name="Diaz-Moreno S.M."/>
            <person name="Dumas B."/>
            <person name="Fan L."/>
            <person name="Gaulin E."/>
            <person name="Govers F."/>
            <person name="Grenville-Briggs L.J."/>
            <person name="Horner N.R."/>
            <person name="Levin J.Z."/>
            <person name="Mammella M."/>
            <person name="Meijer H.J."/>
            <person name="Morris P."/>
            <person name="Nusbaum C."/>
            <person name="Oome S."/>
            <person name="Phillips A.J."/>
            <person name="van Rooyen D."/>
            <person name="Rzeszutek E."/>
            <person name="Saraiva M."/>
            <person name="Secombes C.J."/>
            <person name="Seidl M.F."/>
            <person name="Snel B."/>
            <person name="Stassen J.H."/>
            <person name="Sykes S."/>
            <person name="Tripathy S."/>
            <person name="van den Berg H."/>
            <person name="Vega-Arreguin J.C."/>
            <person name="Wawra S."/>
            <person name="Young S.K."/>
            <person name="Zeng Q."/>
            <person name="Dieguez-Uribeondo J."/>
            <person name="Russ C."/>
            <person name="Tyler B.M."/>
            <person name="van West P."/>
        </authorList>
    </citation>
    <scope>NUCLEOTIDE SEQUENCE [LARGE SCALE GENOMIC DNA]</scope>
    <source>
        <strain evidence="5 6">CBS 223.65</strain>
    </source>
</reference>
<evidence type="ECO:0000256" key="2">
    <source>
        <dbReference type="ARBA" id="ARBA00022803"/>
    </source>
</evidence>
<sequence length="636" mass="71033">MCYRHKKLEDALRNFTLAIAATPTNPVPYFNRGNIYLAMHAIPSALTEYTDALQANPEHVPSLTNAALAFLLLRNLDDAHRYLQTATTQLPMVTDARAHVLVCYNYANVLRQLDRLDEAIEWYTKAMEQTTADLWLVHNRATALHSQMKYTSALHDYAAALALAPSTLETRVNRAQLYIASSRCFLASQDLAVAVTHPPSTDTAALVQRLHGFCKRWTEAMAVARGDFLYVFHALPCFTMFAMDGSASPWLDPFFFHYNDLLDATHASFKALERMLSETKTADLPRLVHSALEAMRRMDFAMAQRLLLSATYTSNLCLEEMQVCLLWRAQLEFDRGNANDCLEMLQQLLLATEPRDDADHHPRNNTSHAPVPLHRWQSSLTSTQARCSIAADIYAYAGCVFQAQNKWKHAKQALEKSLRLVPHNMFALLNRINLYSLEGDLYAAMEAIARAIDLVARGVAVTSSATTPSSGHAKVSVLHRSHDVHASLAHTQLLKPPMCASICSTLSSLLAEYKALLTWDVGNHIPQLCALQGKLAIQVEALRDLVAKQREPETGNNTVQLDSLHHILDQCALETSRQPPLETSAWRQLVQPTKPLRRGSLLHANVDVPSTPAFQDEYNRVCGLIEPTLATDHAEM</sequence>
<dbReference type="EMBL" id="KK583235">
    <property type="protein sequence ID" value="KDO25117.1"/>
    <property type="molecule type" value="Genomic_DNA"/>
</dbReference>
<name>A0A067CE86_SAPPC</name>
<dbReference type="InterPro" id="IPR019734">
    <property type="entry name" value="TPR_rpt"/>
</dbReference>
<dbReference type="GeneID" id="24131439"/>
<dbReference type="VEuPathDB" id="FungiDB:SPRG_09264"/>
<dbReference type="PROSITE" id="PS50005">
    <property type="entry name" value="TPR"/>
    <property type="match status" value="2"/>
</dbReference>
<evidence type="ECO:0000256" key="4">
    <source>
        <dbReference type="SAM" id="MobiDB-lite"/>
    </source>
</evidence>
<evidence type="ECO:0008006" key="7">
    <source>
        <dbReference type="Google" id="ProtNLM"/>
    </source>
</evidence>
<dbReference type="SMART" id="SM00028">
    <property type="entry name" value="TPR"/>
    <property type="match status" value="6"/>
</dbReference>
<protein>
    <recommendedName>
        <fullName evidence="7">Anaphase-promoting complex subunit 5 domain-containing protein</fullName>
    </recommendedName>
</protein>
<evidence type="ECO:0000256" key="1">
    <source>
        <dbReference type="ARBA" id="ARBA00022737"/>
    </source>
</evidence>
<dbReference type="Gene3D" id="1.25.40.10">
    <property type="entry name" value="Tetratricopeptide repeat domain"/>
    <property type="match status" value="3"/>
</dbReference>
<dbReference type="Pfam" id="PF13181">
    <property type="entry name" value="TPR_8"/>
    <property type="match status" value="1"/>
</dbReference>
<evidence type="ECO:0000313" key="5">
    <source>
        <dbReference type="EMBL" id="KDO25117.1"/>
    </source>
</evidence>
<gene>
    <name evidence="5" type="ORF">SPRG_09264</name>
</gene>
<dbReference type="InterPro" id="IPR050498">
    <property type="entry name" value="Ycf3"/>
</dbReference>
<evidence type="ECO:0000313" key="6">
    <source>
        <dbReference type="Proteomes" id="UP000030745"/>
    </source>
</evidence>
<dbReference type="Pfam" id="PF13432">
    <property type="entry name" value="TPR_16"/>
    <property type="match status" value="1"/>
</dbReference>
<dbReference type="SUPFAM" id="SSF48452">
    <property type="entry name" value="TPR-like"/>
    <property type="match status" value="1"/>
</dbReference>
<accession>A0A067CE86</accession>
<keyword evidence="1" id="KW-0677">Repeat</keyword>
<feature type="region of interest" description="Disordered" evidence="4">
    <location>
        <begin position="355"/>
        <end position="374"/>
    </location>
</feature>
<feature type="repeat" description="TPR" evidence="3">
    <location>
        <begin position="391"/>
        <end position="424"/>
    </location>
</feature>
<organism evidence="5 6">
    <name type="scientific">Saprolegnia parasitica (strain CBS 223.65)</name>
    <dbReference type="NCBI Taxonomy" id="695850"/>
    <lineage>
        <taxon>Eukaryota</taxon>
        <taxon>Sar</taxon>
        <taxon>Stramenopiles</taxon>
        <taxon>Oomycota</taxon>
        <taxon>Saprolegniomycetes</taxon>
        <taxon>Saprolegniales</taxon>
        <taxon>Saprolegniaceae</taxon>
        <taxon>Saprolegnia</taxon>
    </lineage>
</organism>